<gene>
    <name evidence="2" type="ORF">LTRI10_LOCUS11246</name>
</gene>
<keyword evidence="1" id="KW-0812">Transmembrane</keyword>
<dbReference type="AlphaFoldDB" id="A0AAV2D586"/>
<feature type="transmembrane region" description="Helical" evidence="1">
    <location>
        <begin position="12"/>
        <end position="34"/>
    </location>
</feature>
<proteinExistence type="predicted"/>
<accession>A0AAV2D586</accession>
<organism evidence="2 3">
    <name type="scientific">Linum trigynum</name>
    <dbReference type="NCBI Taxonomy" id="586398"/>
    <lineage>
        <taxon>Eukaryota</taxon>
        <taxon>Viridiplantae</taxon>
        <taxon>Streptophyta</taxon>
        <taxon>Embryophyta</taxon>
        <taxon>Tracheophyta</taxon>
        <taxon>Spermatophyta</taxon>
        <taxon>Magnoliopsida</taxon>
        <taxon>eudicotyledons</taxon>
        <taxon>Gunneridae</taxon>
        <taxon>Pentapetalae</taxon>
        <taxon>rosids</taxon>
        <taxon>fabids</taxon>
        <taxon>Malpighiales</taxon>
        <taxon>Linaceae</taxon>
        <taxon>Linum</taxon>
    </lineage>
</organism>
<dbReference type="InterPro" id="IPR031563">
    <property type="entry name" value="MOT1/MOT2"/>
</dbReference>
<evidence type="ECO:0000256" key="1">
    <source>
        <dbReference type="SAM" id="Phobius"/>
    </source>
</evidence>
<protein>
    <submittedName>
        <fullName evidence="2">Uncharacterized protein</fullName>
    </submittedName>
</protein>
<feature type="transmembrane region" description="Helical" evidence="1">
    <location>
        <begin position="46"/>
        <end position="66"/>
    </location>
</feature>
<dbReference type="PANTHER" id="PTHR31970">
    <property type="match status" value="1"/>
</dbReference>
<keyword evidence="3" id="KW-1185">Reference proteome</keyword>
<dbReference type="GO" id="GO:0015098">
    <property type="term" value="F:molybdate ion transmembrane transporter activity"/>
    <property type="evidence" value="ECO:0007669"/>
    <property type="project" value="InterPro"/>
</dbReference>
<dbReference type="Proteomes" id="UP001497516">
    <property type="component" value="Chromosome 2"/>
</dbReference>
<evidence type="ECO:0000313" key="3">
    <source>
        <dbReference type="Proteomes" id="UP001497516"/>
    </source>
</evidence>
<dbReference type="PANTHER" id="PTHR31970:SF9">
    <property type="entry name" value="MOLYBDATE TRANSPORTER 2"/>
    <property type="match status" value="1"/>
</dbReference>
<name>A0AAV2D586_9ROSI</name>
<keyword evidence="1" id="KW-1133">Transmembrane helix</keyword>
<sequence length="142" mass="15459">MSLLYRYLPLPVVRVVQLSHGLSFAFSAVKYIQFNQDFLASKTTTARSWLGLGLILALSALIFLVLTTGSGFDDAFGFSTSSGETRSPCRVANRIQILSSIPAVLRVTWCRIDTLFPITVVSPTTTPVAWSNRTSFPILAAG</sequence>
<reference evidence="2 3" key="1">
    <citation type="submission" date="2024-04" db="EMBL/GenBank/DDBJ databases">
        <authorList>
            <person name="Fracassetti M."/>
        </authorList>
    </citation>
    <scope>NUCLEOTIDE SEQUENCE [LARGE SCALE GENOMIC DNA]</scope>
</reference>
<dbReference type="EMBL" id="OZ034815">
    <property type="protein sequence ID" value="CAL1367727.1"/>
    <property type="molecule type" value="Genomic_DNA"/>
</dbReference>
<keyword evidence="1" id="KW-0472">Membrane</keyword>
<evidence type="ECO:0000313" key="2">
    <source>
        <dbReference type="EMBL" id="CAL1367727.1"/>
    </source>
</evidence>